<dbReference type="WBParaSite" id="SBAD_0000620401-mRNA-1">
    <property type="protein sequence ID" value="SBAD_0000620401-mRNA-1"/>
    <property type="gene ID" value="SBAD_0000620401"/>
</dbReference>
<reference evidence="1 2" key="2">
    <citation type="submission" date="2018-11" db="EMBL/GenBank/DDBJ databases">
        <authorList>
            <consortium name="Pathogen Informatics"/>
        </authorList>
    </citation>
    <scope>NUCLEOTIDE SEQUENCE [LARGE SCALE GENOMIC DNA]</scope>
</reference>
<evidence type="ECO:0000313" key="3">
    <source>
        <dbReference type="WBParaSite" id="SBAD_0000620401-mRNA-1"/>
    </source>
</evidence>
<accession>A0A183IQS2</accession>
<gene>
    <name evidence="1" type="ORF">SBAD_LOCUS5969</name>
</gene>
<evidence type="ECO:0000313" key="1">
    <source>
        <dbReference type="EMBL" id="VDP08821.1"/>
    </source>
</evidence>
<reference evidence="3" key="1">
    <citation type="submission" date="2016-06" db="UniProtKB">
        <authorList>
            <consortium name="WormBaseParasite"/>
        </authorList>
    </citation>
    <scope>IDENTIFICATION</scope>
</reference>
<dbReference type="Proteomes" id="UP000270296">
    <property type="component" value="Unassembled WGS sequence"/>
</dbReference>
<protein>
    <submittedName>
        <fullName evidence="1 3">Uncharacterized protein</fullName>
    </submittedName>
</protein>
<organism evidence="3">
    <name type="scientific">Soboliphyme baturini</name>
    <dbReference type="NCBI Taxonomy" id="241478"/>
    <lineage>
        <taxon>Eukaryota</taxon>
        <taxon>Metazoa</taxon>
        <taxon>Ecdysozoa</taxon>
        <taxon>Nematoda</taxon>
        <taxon>Enoplea</taxon>
        <taxon>Dorylaimia</taxon>
        <taxon>Dioctophymatida</taxon>
        <taxon>Dioctophymatoidea</taxon>
        <taxon>Soboliphymatidae</taxon>
        <taxon>Soboliphyme</taxon>
    </lineage>
</organism>
<dbReference type="EMBL" id="UZAM01009384">
    <property type="protein sequence ID" value="VDP08821.1"/>
    <property type="molecule type" value="Genomic_DNA"/>
</dbReference>
<sequence>MSLARLRAIWSTLADRAGRTSGQSPLSRTGRYAGFWQVAKRNLAPDFLLSYKDTSSVGDRGFALPTRKFVVFILGSSEGGNRWSWDKQI</sequence>
<dbReference type="AlphaFoldDB" id="A0A183IQS2"/>
<proteinExistence type="predicted"/>
<evidence type="ECO:0000313" key="2">
    <source>
        <dbReference type="Proteomes" id="UP000270296"/>
    </source>
</evidence>
<name>A0A183IQS2_9BILA</name>
<keyword evidence="2" id="KW-1185">Reference proteome</keyword>